<organism evidence="2 3">
    <name type="scientific">Sorangium atrum</name>
    <dbReference type="NCBI Taxonomy" id="2995308"/>
    <lineage>
        <taxon>Bacteria</taxon>
        <taxon>Pseudomonadati</taxon>
        <taxon>Myxococcota</taxon>
        <taxon>Polyangia</taxon>
        <taxon>Polyangiales</taxon>
        <taxon>Polyangiaceae</taxon>
        <taxon>Sorangium</taxon>
    </lineage>
</organism>
<dbReference type="PANTHER" id="PTHR33745:SF8">
    <property type="entry name" value="BLUE-LIGHT PHOTORECEPTOR"/>
    <property type="match status" value="1"/>
</dbReference>
<proteinExistence type="predicted"/>
<gene>
    <name evidence="2" type="ORF">POL72_35375</name>
</gene>
<dbReference type="EMBL" id="JAQNDK010000004">
    <property type="protein sequence ID" value="MDC0683064.1"/>
    <property type="molecule type" value="Genomic_DNA"/>
</dbReference>
<dbReference type="SUPFAM" id="SSF52091">
    <property type="entry name" value="SpoIIaa-like"/>
    <property type="match status" value="1"/>
</dbReference>
<dbReference type="PROSITE" id="PS50801">
    <property type="entry name" value="STAS"/>
    <property type="match status" value="1"/>
</dbReference>
<dbReference type="InterPro" id="IPR051932">
    <property type="entry name" value="Bact_StressResp_Reg"/>
</dbReference>
<dbReference type="Proteomes" id="UP001217485">
    <property type="component" value="Unassembled WGS sequence"/>
</dbReference>
<name>A0ABT5C9F8_9BACT</name>
<evidence type="ECO:0000313" key="2">
    <source>
        <dbReference type="EMBL" id="MDC0683064.1"/>
    </source>
</evidence>
<feature type="domain" description="STAS" evidence="1">
    <location>
        <begin position="1"/>
        <end position="76"/>
    </location>
</feature>
<protein>
    <submittedName>
        <fullName evidence="2">STAS domain-containing protein</fullName>
    </submittedName>
</protein>
<evidence type="ECO:0000259" key="1">
    <source>
        <dbReference type="PROSITE" id="PS50801"/>
    </source>
</evidence>
<reference evidence="2 3" key="1">
    <citation type="submission" date="2023-01" db="EMBL/GenBank/DDBJ databases">
        <title>Minimal conservation of predation-associated metabolite biosynthetic gene clusters underscores biosynthetic potential of Myxococcota including descriptions for ten novel species: Archangium lansinium sp. nov., Myxococcus landrumus sp. nov., Nannocystis bai.</title>
        <authorList>
            <person name="Ahearne A."/>
            <person name="Stevens C."/>
            <person name="Dowd S."/>
        </authorList>
    </citation>
    <scope>NUCLEOTIDE SEQUENCE [LARGE SCALE GENOMIC DNA]</scope>
    <source>
        <strain evidence="2 3">WIWO2</strain>
    </source>
</reference>
<accession>A0ABT5C9F8</accession>
<comment type="caution">
    <text evidence="2">The sequence shown here is derived from an EMBL/GenBank/DDBJ whole genome shotgun (WGS) entry which is preliminary data.</text>
</comment>
<dbReference type="Pfam" id="PF01740">
    <property type="entry name" value="STAS"/>
    <property type="match status" value="1"/>
</dbReference>
<dbReference type="PANTHER" id="PTHR33745">
    <property type="entry name" value="RSBT ANTAGONIST PROTEIN RSBS-RELATED"/>
    <property type="match status" value="1"/>
</dbReference>
<dbReference type="InterPro" id="IPR036513">
    <property type="entry name" value="STAS_dom_sf"/>
</dbReference>
<dbReference type="InterPro" id="IPR002645">
    <property type="entry name" value="STAS_dom"/>
</dbReference>
<keyword evidence="3" id="KW-1185">Reference proteome</keyword>
<sequence>MRTQARCGILDHAGVEAIDAATADHLAKISRAVALLGAESRICGIQPAVARAMTAVDAAPADAKTYSTMRSALMSVIRP</sequence>
<dbReference type="Gene3D" id="3.30.750.24">
    <property type="entry name" value="STAS domain"/>
    <property type="match status" value="1"/>
</dbReference>
<evidence type="ECO:0000313" key="3">
    <source>
        <dbReference type="Proteomes" id="UP001217485"/>
    </source>
</evidence>
<dbReference type="CDD" id="cd07041">
    <property type="entry name" value="STAS_RsbR_RsbS_like"/>
    <property type="match status" value="1"/>
</dbReference>